<dbReference type="SMART" id="SM00650">
    <property type="entry name" value="rADc"/>
    <property type="match status" value="1"/>
</dbReference>
<evidence type="ECO:0000313" key="8">
    <source>
        <dbReference type="Proteomes" id="UP000254425"/>
    </source>
</evidence>
<dbReference type="InterPro" id="IPR023165">
    <property type="entry name" value="rRNA_Ade_diMease-like_C"/>
</dbReference>
<dbReference type="CDD" id="cd02440">
    <property type="entry name" value="AdoMet_MTases"/>
    <property type="match status" value="1"/>
</dbReference>
<comment type="similarity">
    <text evidence="5">Belongs to the class I-like SAM-binding methyltransferase superfamily. rRNA adenine N(6)-methyltransferase family.</text>
</comment>
<dbReference type="GO" id="GO:0005829">
    <property type="term" value="C:cytosol"/>
    <property type="evidence" value="ECO:0007669"/>
    <property type="project" value="TreeGrafter"/>
</dbReference>
<dbReference type="KEGG" id="sarm:DVA86_12025"/>
<feature type="binding site" evidence="5">
    <location>
        <position position="13"/>
    </location>
    <ligand>
        <name>S-adenosyl-L-methionine</name>
        <dbReference type="ChEBI" id="CHEBI:59789"/>
    </ligand>
</feature>
<evidence type="ECO:0000313" key="7">
    <source>
        <dbReference type="EMBL" id="AXK33271.1"/>
    </source>
</evidence>
<keyword evidence="4 5" id="KW-0694">RNA-binding</keyword>
<dbReference type="PANTHER" id="PTHR11727:SF7">
    <property type="entry name" value="DIMETHYLADENOSINE TRANSFERASE-RELATED"/>
    <property type="match status" value="1"/>
</dbReference>
<dbReference type="InterPro" id="IPR001737">
    <property type="entry name" value="KsgA/Erm"/>
</dbReference>
<gene>
    <name evidence="7" type="primary">erm</name>
    <name evidence="7" type="ORF">DVA86_12025</name>
</gene>
<dbReference type="GO" id="GO:0003723">
    <property type="term" value="F:RNA binding"/>
    <property type="evidence" value="ECO:0007669"/>
    <property type="project" value="UniProtKB-UniRule"/>
</dbReference>
<dbReference type="AlphaFoldDB" id="A0A345XNQ5"/>
<dbReference type="InterPro" id="IPR020598">
    <property type="entry name" value="rRNA_Ade_methylase_Trfase_N"/>
</dbReference>
<feature type="binding site" evidence="5">
    <location>
        <position position="38"/>
    </location>
    <ligand>
        <name>S-adenosyl-L-methionine</name>
        <dbReference type="ChEBI" id="CHEBI:59789"/>
    </ligand>
</feature>
<protein>
    <submittedName>
        <fullName evidence="7">ErmE/ErmH/ErmO/ErmR family 23S rRNA (Adenine(2058)-N(6))-methyltransferase</fullName>
    </submittedName>
</protein>
<evidence type="ECO:0000256" key="1">
    <source>
        <dbReference type="ARBA" id="ARBA00022603"/>
    </source>
</evidence>
<dbReference type="PANTHER" id="PTHR11727">
    <property type="entry name" value="DIMETHYLADENOSINE TRANSFERASE"/>
    <property type="match status" value="1"/>
</dbReference>
<evidence type="ECO:0000256" key="5">
    <source>
        <dbReference type="PROSITE-ProRule" id="PRU01026"/>
    </source>
</evidence>
<feature type="binding site" evidence="5">
    <location>
        <position position="84"/>
    </location>
    <ligand>
        <name>S-adenosyl-L-methionine</name>
        <dbReference type="ChEBI" id="CHEBI:59789"/>
    </ligand>
</feature>
<accession>A0A345XNQ5</accession>
<name>A0A345XNQ5_9ACTN</name>
<dbReference type="NCBIfam" id="NF000499">
    <property type="entry name" value="Erm23S_rRNA_broad"/>
    <property type="match status" value="1"/>
</dbReference>
<dbReference type="PROSITE" id="PS01131">
    <property type="entry name" value="RRNA_A_DIMETH"/>
    <property type="match status" value="1"/>
</dbReference>
<dbReference type="NCBIfam" id="NF000337">
    <property type="entry name" value="erm_SHROVE"/>
    <property type="match status" value="1"/>
</dbReference>
<feature type="binding site" evidence="5">
    <location>
        <position position="59"/>
    </location>
    <ligand>
        <name>S-adenosyl-L-methionine</name>
        <dbReference type="ChEBI" id="CHEBI:59789"/>
    </ligand>
</feature>
<organism evidence="7 8">
    <name type="scientific">Streptomyces armeniacus</name>
    <dbReference type="NCBI Taxonomy" id="83291"/>
    <lineage>
        <taxon>Bacteria</taxon>
        <taxon>Bacillati</taxon>
        <taxon>Actinomycetota</taxon>
        <taxon>Actinomycetes</taxon>
        <taxon>Kitasatosporales</taxon>
        <taxon>Streptomycetaceae</taxon>
        <taxon>Streptomyces</taxon>
    </lineage>
</organism>
<keyword evidence="1 5" id="KW-0489">Methyltransferase</keyword>
<dbReference type="InterPro" id="IPR029063">
    <property type="entry name" value="SAM-dependent_MTases_sf"/>
</dbReference>
<dbReference type="InterPro" id="IPR020596">
    <property type="entry name" value="rRNA_Ade_Mease_Trfase_CS"/>
</dbReference>
<keyword evidence="2 5" id="KW-0808">Transferase</keyword>
<evidence type="ECO:0000259" key="6">
    <source>
        <dbReference type="SMART" id="SM00650"/>
    </source>
</evidence>
<feature type="domain" description="Ribosomal RNA adenine methylase transferase N-terminal" evidence="6">
    <location>
        <begin position="18"/>
        <end position="182"/>
    </location>
</feature>
<feature type="binding site" evidence="5">
    <location>
        <position position="11"/>
    </location>
    <ligand>
        <name>S-adenosyl-L-methionine</name>
        <dbReference type="ChEBI" id="CHEBI:59789"/>
    </ligand>
</feature>
<dbReference type="Pfam" id="PF00398">
    <property type="entry name" value="RrnaAD"/>
    <property type="match status" value="1"/>
</dbReference>
<dbReference type="PROSITE" id="PS51689">
    <property type="entry name" value="SAM_RNA_A_N6_MT"/>
    <property type="match status" value="1"/>
</dbReference>
<sequence length="254" mass="28496">MARRRKTLSQNFLHHPAAVQRIVRSAALPPDALVVEPGAGEGVLTRALAGRVRRVIAYEIDPRLAARLPARVRSHPNVRPVHGDFLRARAPREPFAVVGNIPYARTADIVRWCLDAPRLTSATLLTQLEYARKRTGGYGRWSLLTVRTWPEYEWRLLTRIGRECFTPVPRTDSALLRLERRPEPLLPPERLAAYREFVGHGFTGVGGSLAATLARRYRTRGVRAAFGRLGLDEAAPVGVVPPEQWLRLFRELAG</sequence>
<keyword evidence="3 5" id="KW-0949">S-adenosyl-L-methionine</keyword>
<dbReference type="SUPFAM" id="SSF53335">
    <property type="entry name" value="S-adenosyl-L-methionine-dependent methyltransferases"/>
    <property type="match status" value="1"/>
</dbReference>
<proteinExistence type="inferred from homology"/>
<feature type="binding site" evidence="5">
    <location>
        <position position="100"/>
    </location>
    <ligand>
        <name>S-adenosyl-L-methionine</name>
        <dbReference type="ChEBI" id="CHEBI:59789"/>
    </ligand>
</feature>
<reference evidence="7 8" key="1">
    <citation type="submission" date="2018-07" db="EMBL/GenBank/DDBJ databases">
        <title>Draft genome of the type strain Streptomyces armeniacus ATCC 15676.</title>
        <authorList>
            <person name="Labana P."/>
            <person name="Gosse J.T."/>
            <person name="Boddy C.N."/>
        </authorList>
    </citation>
    <scope>NUCLEOTIDE SEQUENCE [LARGE SCALE GENOMIC DNA]</scope>
    <source>
        <strain evidence="7 8">ATCC 15676</strain>
    </source>
</reference>
<keyword evidence="8" id="KW-1185">Reference proteome</keyword>
<dbReference type="EMBL" id="CP031320">
    <property type="protein sequence ID" value="AXK33271.1"/>
    <property type="molecule type" value="Genomic_DNA"/>
</dbReference>
<dbReference type="Gene3D" id="1.10.8.100">
    <property type="entry name" value="Ribosomal RNA adenine dimethylase-like, domain 2"/>
    <property type="match status" value="1"/>
</dbReference>
<evidence type="ECO:0000256" key="2">
    <source>
        <dbReference type="ARBA" id="ARBA00022679"/>
    </source>
</evidence>
<evidence type="ECO:0000256" key="3">
    <source>
        <dbReference type="ARBA" id="ARBA00022691"/>
    </source>
</evidence>
<dbReference type="Gene3D" id="3.40.50.150">
    <property type="entry name" value="Vaccinia Virus protein VP39"/>
    <property type="match status" value="1"/>
</dbReference>
<dbReference type="RefSeq" id="WP_208878012.1">
    <property type="nucleotide sequence ID" value="NZ_CP031320.1"/>
</dbReference>
<dbReference type="GO" id="GO:0000179">
    <property type="term" value="F:rRNA (adenine-N6,N6-)-dimethyltransferase activity"/>
    <property type="evidence" value="ECO:0007669"/>
    <property type="project" value="UniProtKB-UniRule"/>
</dbReference>
<evidence type="ECO:0000256" key="4">
    <source>
        <dbReference type="ARBA" id="ARBA00022884"/>
    </source>
</evidence>
<dbReference type="Proteomes" id="UP000254425">
    <property type="component" value="Chromosome"/>
</dbReference>